<dbReference type="InterPro" id="IPR027417">
    <property type="entry name" value="P-loop_NTPase"/>
</dbReference>
<dbReference type="InterPro" id="IPR006073">
    <property type="entry name" value="GTP-bd"/>
</dbReference>
<dbReference type="RefSeq" id="WP_107229629.1">
    <property type="nucleotide sequence ID" value="NZ_JZSK01000040.1"/>
</dbReference>
<proteinExistence type="predicted"/>
<gene>
    <name evidence="2" type="ORF">CTM94_09140</name>
</gene>
<comment type="caution">
    <text evidence="2">The sequence shown here is derived from an EMBL/GenBank/DDBJ whole genome shotgun (WGS) entry which is preliminary data.</text>
</comment>
<evidence type="ECO:0000313" key="2">
    <source>
        <dbReference type="EMBL" id="PSV82675.1"/>
    </source>
</evidence>
<evidence type="ECO:0000313" key="3">
    <source>
        <dbReference type="Proteomes" id="UP000241566"/>
    </source>
</evidence>
<name>A0ABX5GGF3_PHOLE</name>
<evidence type="ECO:0000259" key="1">
    <source>
        <dbReference type="Pfam" id="PF01926"/>
    </source>
</evidence>
<accession>A0ABX5GGF3</accession>
<protein>
    <recommendedName>
        <fullName evidence="1">G domain-containing protein</fullName>
    </recommendedName>
</protein>
<feature type="domain" description="G" evidence="1">
    <location>
        <begin position="97"/>
        <end position="219"/>
    </location>
</feature>
<dbReference type="Pfam" id="PF01926">
    <property type="entry name" value="MMR_HSR1"/>
    <property type="match status" value="1"/>
</dbReference>
<dbReference type="SUPFAM" id="SSF52540">
    <property type="entry name" value="P-loop containing nucleoside triphosphate hydrolases"/>
    <property type="match status" value="1"/>
</dbReference>
<reference evidence="2 3" key="1">
    <citation type="submission" date="2018-01" db="EMBL/GenBank/DDBJ databases">
        <title>Whole genome sequencing of Histamine producing bacteria.</title>
        <authorList>
            <person name="Butler K."/>
        </authorList>
    </citation>
    <scope>NUCLEOTIDE SEQUENCE [LARGE SCALE GENOMIC DNA]</scope>
    <source>
        <strain evidence="2 3">ATCC 25521</strain>
    </source>
</reference>
<organism evidence="2 3">
    <name type="scientific">Photobacterium leiognathi</name>
    <dbReference type="NCBI Taxonomy" id="553611"/>
    <lineage>
        <taxon>Bacteria</taxon>
        <taxon>Pseudomonadati</taxon>
        <taxon>Pseudomonadota</taxon>
        <taxon>Gammaproteobacteria</taxon>
        <taxon>Vibrionales</taxon>
        <taxon>Vibrionaceae</taxon>
        <taxon>Photobacterium</taxon>
    </lineage>
</organism>
<dbReference type="Proteomes" id="UP000241566">
    <property type="component" value="Unassembled WGS sequence"/>
</dbReference>
<dbReference type="EMBL" id="PYOI01000011">
    <property type="protein sequence ID" value="PSV82675.1"/>
    <property type="molecule type" value="Genomic_DNA"/>
</dbReference>
<sequence length="568" mass="62925">MHQNPFITALETFDADFRAVSGKEEALKHKKDVLQETLRQALNVKFSKINHDNKLYQLSEQLKKSVLLSIDEWEQKLEAASPMKALSEQYQDRVIFLVFGKVNAGKSSFCNFLTSQFDASQIKRFRFENGQVQYFDEVFAEGVVETTVTIQGVELGNNLVLLDSPGLHSVNDENGDLTRRFTDSADAVLWLTPSSSPGQVQELNDLKLELEKKKPLQPVITRSDVMDEEYDEENDDIIQILKNKSQDVRLLQEDDVIQRVRGLDLAVPVKPAVSISVFAYKKYCDSDNAFAEAGLDRLFGCLESIINEAKAYKVKKAEQQIINFLDTDVLGSLNQHVKPQVNALIKDSQEVINDLRHSKRSLSLEITNEVVVNIPDIVERHAKSRNKEAMSQEINQLLEHTINDSLQKVLSEYVSQMQAVSCALSSDSLGEFEDITVDIEQVKGGVAKSVSSSVGAAGGAATGAYVGSLIFPGVGTVIGGALGGLLGGTAASYAGEYFVETETVKETVGVSSERVITKTVSRINEVLPKLVENVFEDVITSILPTQRFAERIALEIELFETQVVELKR</sequence>
<keyword evidence="3" id="KW-1185">Reference proteome</keyword>
<dbReference type="Gene3D" id="3.40.50.300">
    <property type="entry name" value="P-loop containing nucleotide triphosphate hydrolases"/>
    <property type="match status" value="1"/>
</dbReference>